<evidence type="ECO:0000313" key="2">
    <source>
        <dbReference type="EMBL" id="MCI91111.1"/>
    </source>
</evidence>
<dbReference type="EMBL" id="LXQA011262999">
    <property type="protein sequence ID" value="MCI91111.1"/>
    <property type="molecule type" value="Genomic_DNA"/>
</dbReference>
<organism evidence="2 3">
    <name type="scientific">Trifolium medium</name>
    <dbReference type="NCBI Taxonomy" id="97028"/>
    <lineage>
        <taxon>Eukaryota</taxon>
        <taxon>Viridiplantae</taxon>
        <taxon>Streptophyta</taxon>
        <taxon>Embryophyta</taxon>
        <taxon>Tracheophyta</taxon>
        <taxon>Spermatophyta</taxon>
        <taxon>Magnoliopsida</taxon>
        <taxon>eudicotyledons</taxon>
        <taxon>Gunneridae</taxon>
        <taxon>Pentapetalae</taxon>
        <taxon>rosids</taxon>
        <taxon>fabids</taxon>
        <taxon>Fabales</taxon>
        <taxon>Fabaceae</taxon>
        <taxon>Papilionoideae</taxon>
        <taxon>50 kb inversion clade</taxon>
        <taxon>NPAAA clade</taxon>
        <taxon>Hologalegina</taxon>
        <taxon>IRL clade</taxon>
        <taxon>Trifolieae</taxon>
        <taxon>Trifolium</taxon>
    </lineage>
</organism>
<reference evidence="2 3" key="1">
    <citation type="journal article" date="2018" name="Front. Plant Sci.">
        <title>Red Clover (Trifolium pratense) and Zigzag Clover (T. medium) - A Picture of Genomic Similarities and Differences.</title>
        <authorList>
            <person name="Dluhosova J."/>
            <person name="Istvanek J."/>
            <person name="Nedelnik J."/>
            <person name="Repkova J."/>
        </authorList>
    </citation>
    <scope>NUCLEOTIDE SEQUENCE [LARGE SCALE GENOMIC DNA]</scope>
    <source>
        <strain evidence="3">cv. 10/8</strain>
        <tissue evidence="2">Leaf</tissue>
    </source>
</reference>
<feature type="region of interest" description="Disordered" evidence="1">
    <location>
        <begin position="1"/>
        <end position="67"/>
    </location>
</feature>
<dbReference type="Proteomes" id="UP000265520">
    <property type="component" value="Unassembled WGS sequence"/>
</dbReference>
<dbReference type="AlphaFoldDB" id="A0A392VVX3"/>
<evidence type="ECO:0000313" key="3">
    <source>
        <dbReference type="Proteomes" id="UP000265520"/>
    </source>
</evidence>
<accession>A0A392VVX3</accession>
<protein>
    <submittedName>
        <fullName evidence="2">Uncharacterized protein</fullName>
    </submittedName>
</protein>
<evidence type="ECO:0000256" key="1">
    <source>
        <dbReference type="SAM" id="MobiDB-lite"/>
    </source>
</evidence>
<feature type="non-terminal residue" evidence="2">
    <location>
        <position position="1"/>
    </location>
</feature>
<sequence>NCRSMAKKSEAETAPSLTATRSWNKSPRQSRSAKDQENQPTSNTGRESAPTLTGLETEVVWRHHHLP</sequence>
<feature type="compositionally biased region" description="Polar residues" evidence="1">
    <location>
        <begin position="15"/>
        <end position="30"/>
    </location>
</feature>
<keyword evidence="3" id="KW-1185">Reference proteome</keyword>
<comment type="caution">
    <text evidence="2">The sequence shown here is derived from an EMBL/GenBank/DDBJ whole genome shotgun (WGS) entry which is preliminary data.</text>
</comment>
<proteinExistence type="predicted"/>
<name>A0A392VVX3_9FABA</name>